<dbReference type="Proteomes" id="UP000006564">
    <property type="component" value="Chromosome 4"/>
</dbReference>
<dbReference type="RefSeq" id="XP_023091917.1">
    <property type="nucleotide sequence ID" value="XM_023237048.1"/>
</dbReference>
<feature type="region of interest" description="Disordered" evidence="1">
    <location>
        <begin position="52"/>
        <end position="75"/>
    </location>
</feature>
<sequence length="200" mass="22281">MACLGDMFPYVIIPPWFKQFCSNRCGSEDLTDWDDGGQGVNSHFAGGAVVYDEPRSGSSEYQPPRPLAYENGQPNLPVSTKGQQYGFVPKEYNYSLTPKIQPIKPASPVSPAEEARAVITPTLRRDRPPSFMSSGEIIALPSPPPLLVQRLTLESPISRHITTFPRISLQRKLDTAREWVPNSVWELFGVEQSASLMIYI</sequence>
<gene>
    <name evidence="2" type="ORF">AO090166000032</name>
</gene>
<proteinExistence type="predicted"/>
<dbReference type="KEGG" id="aor:AO090166000032"/>
<evidence type="ECO:0000256" key="1">
    <source>
        <dbReference type="SAM" id="MobiDB-lite"/>
    </source>
</evidence>
<evidence type="ECO:0000313" key="2">
    <source>
        <dbReference type="EMBL" id="BAE61687.1"/>
    </source>
</evidence>
<reference evidence="2 3" key="1">
    <citation type="journal article" date="2005" name="Nature">
        <title>Genome sequencing and analysis of Aspergillus oryzae.</title>
        <authorList>
            <person name="Machida M."/>
            <person name="Asai K."/>
            <person name="Sano M."/>
            <person name="Tanaka T."/>
            <person name="Kumagai T."/>
            <person name="Terai G."/>
            <person name="Kusumoto K."/>
            <person name="Arima T."/>
            <person name="Akita O."/>
            <person name="Kashiwagi Y."/>
            <person name="Abe K."/>
            <person name="Gomi K."/>
            <person name="Horiuchi H."/>
            <person name="Kitamoto K."/>
            <person name="Kobayashi T."/>
            <person name="Takeuchi M."/>
            <person name="Denning D.W."/>
            <person name="Galagan J.E."/>
            <person name="Nierman W.C."/>
            <person name="Yu J."/>
            <person name="Archer D.B."/>
            <person name="Bennett J.W."/>
            <person name="Bhatnagar D."/>
            <person name="Cleveland T.E."/>
            <person name="Fedorova N.D."/>
            <person name="Gotoh O."/>
            <person name="Horikawa H."/>
            <person name="Hosoyama A."/>
            <person name="Ichinomiya M."/>
            <person name="Igarashi R."/>
            <person name="Iwashita K."/>
            <person name="Juvvadi P.R."/>
            <person name="Kato M."/>
            <person name="Kato Y."/>
            <person name="Kin T."/>
            <person name="Kokubun A."/>
            <person name="Maeda H."/>
            <person name="Maeyama N."/>
            <person name="Maruyama J."/>
            <person name="Nagasaki H."/>
            <person name="Nakajima T."/>
            <person name="Oda K."/>
            <person name="Okada K."/>
            <person name="Paulsen I."/>
            <person name="Sakamoto K."/>
            <person name="Sawano T."/>
            <person name="Takahashi M."/>
            <person name="Takase K."/>
            <person name="Terabayashi Y."/>
            <person name="Wortman J."/>
            <person name="Yamada O."/>
            <person name="Yamagata Y."/>
            <person name="Anazawa H."/>
            <person name="Hata Y."/>
            <person name="Koide Y."/>
            <person name="Komori T."/>
            <person name="Koyama Y."/>
            <person name="Minetoki T."/>
            <person name="Suharnan S."/>
            <person name="Tanaka A."/>
            <person name="Isono K."/>
            <person name="Kuhara S."/>
            <person name="Ogasawara N."/>
            <person name="Kikuchi H."/>
        </authorList>
    </citation>
    <scope>NUCLEOTIDE SEQUENCE [LARGE SCALE GENOMIC DNA]</scope>
    <source>
        <strain evidence="3">ATCC 42149 / RIB 40</strain>
    </source>
</reference>
<protein>
    <submittedName>
        <fullName evidence="2">DNA, SC166</fullName>
    </submittedName>
</protein>
<evidence type="ECO:0000313" key="3">
    <source>
        <dbReference type="Proteomes" id="UP000006564"/>
    </source>
</evidence>
<dbReference type="AlphaFoldDB" id="Q2U9S8"/>
<name>Q2U9S8_ASPOR</name>
<dbReference type="EMBL" id="BA000052">
    <property type="protein sequence ID" value="BAE61687.1"/>
    <property type="molecule type" value="Genomic_DNA"/>
</dbReference>
<organism evidence="2 3">
    <name type="scientific">Aspergillus oryzae (strain ATCC 42149 / RIB 40)</name>
    <name type="common">Yellow koji mold</name>
    <dbReference type="NCBI Taxonomy" id="510516"/>
    <lineage>
        <taxon>Eukaryota</taxon>
        <taxon>Fungi</taxon>
        <taxon>Dikarya</taxon>
        <taxon>Ascomycota</taxon>
        <taxon>Pezizomycotina</taxon>
        <taxon>Eurotiomycetes</taxon>
        <taxon>Eurotiomycetidae</taxon>
        <taxon>Eurotiales</taxon>
        <taxon>Aspergillaceae</taxon>
        <taxon>Aspergillus</taxon>
        <taxon>Aspergillus subgen. Circumdati</taxon>
    </lineage>
</organism>
<dbReference type="HOGENOM" id="CLU_1365986_0_0_1"/>
<accession>Q2U9S8</accession>
<dbReference type="EMBL" id="AP007163">
    <property type="protein sequence ID" value="BAE61687.1"/>
    <property type="molecule type" value="Genomic_DNA"/>
</dbReference>
<keyword evidence="3" id="KW-1185">Reference proteome</keyword>
<dbReference type="GeneID" id="5994876"/>